<dbReference type="STRING" id="1803587.GCA_001593825_02844"/>
<dbReference type="AlphaFoldDB" id="A0A1B7VV49"/>
<gene>
    <name evidence="1" type="ORF">AN481_13620</name>
</gene>
<proteinExistence type="predicted"/>
<name>A0A1B7VV49_APHFL</name>
<dbReference type="PATRIC" id="fig|1710894.3.peg.770"/>
<dbReference type="EMBL" id="LJOY01000046">
    <property type="protein sequence ID" value="OBQ24771.1"/>
    <property type="molecule type" value="Genomic_DNA"/>
</dbReference>
<evidence type="ECO:0000313" key="2">
    <source>
        <dbReference type="Proteomes" id="UP000092382"/>
    </source>
</evidence>
<organism evidence="1 2">
    <name type="scientific">Aphanizomenon flos-aquae LD13</name>
    <dbReference type="NCBI Taxonomy" id="1710894"/>
    <lineage>
        <taxon>Bacteria</taxon>
        <taxon>Bacillati</taxon>
        <taxon>Cyanobacteriota</taxon>
        <taxon>Cyanophyceae</taxon>
        <taxon>Nostocales</taxon>
        <taxon>Aphanizomenonaceae</taxon>
        <taxon>Aphanizomenon</taxon>
    </lineage>
</organism>
<reference evidence="1 2" key="1">
    <citation type="submission" date="2015-09" db="EMBL/GenBank/DDBJ databases">
        <title>Whole genome shotgun sequence assembly of Aphanizomenon flos-aquae UKL13.</title>
        <authorList>
            <person name="Driscoll C."/>
        </authorList>
    </citation>
    <scope>NUCLEOTIDE SEQUENCE [LARGE SCALE GENOMIC DNA]</scope>
    <source>
        <strain evidence="1">MDT13</strain>
    </source>
</reference>
<sequence>MLNITNTNFKLINNNSTNEAVRQIAYSMDLLIPGFYLWLPGIHIRFGGAIPDDQPYKYPGKIHSNVGMALVLPGYKIFTTYQGSYDPQ</sequence>
<dbReference type="Proteomes" id="UP000092382">
    <property type="component" value="Unassembled WGS sequence"/>
</dbReference>
<protein>
    <submittedName>
        <fullName evidence="1">Uncharacterized protein</fullName>
    </submittedName>
</protein>
<evidence type="ECO:0000313" key="1">
    <source>
        <dbReference type="EMBL" id="OBQ24771.1"/>
    </source>
</evidence>
<comment type="caution">
    <text evidence="1">The sequence shown here is derived from an EMBL/GenBank/DDBJ whole genome shotgun (WGS) entry which is preliminary data.</text>
</comment>
<accession>A0A1B7VV49</accession>